<gene>
    <name evidence="1" type="ORF">EFREU_v1c01220</name>
</gene>
<evidence type="ECO:0000313" key="1">
    <source>
        <dbReference type="EMBL" id="ATZ16149.1"/>
    </source>
</evidence>
<dbReference type="Proteomes" id="UP000232222">
    <property type="component" value="Chromosome"/>
</dbReference>
<name>A0A2K8NQQ4_9MOLU</name>
<dbReference type="KEGG" id="efr:EFREU_v1c01220"/>
<sequence>MKKILLALTSLLLNNSVFASVVSSPINQPIISTLETQEESLFLDVPSITQIGSDYCAPASLVSIFSYWGWEKDKTQSQIYQEVRAATESPVEIPGVPFNNLLAIYMNDFIQKTTGKETRYYYNAVDATFGISLEDIAIFSTYVWSSLSLNVPLLMGIHPIQELGHAVVLCGYEENLDNHWYDQYTFMDPFDGKFFDIIARDIHRDFKYGMGILGYGDMLTISDQVEINIDSFTKEIRDIPGNNQPVFVAKIGINLTKYTGISDFSYFYTAFSIFGLPNFKSEIKKVNDDPDIKEGLALSSNVLPKKNVDEWIGKNTVIHSFSEVIGCETIKTWLRLKIALQREQNNDLVIWLVFYGGAKVTKDKNFKDSDLPYELTGRIKINSSSTFVLKRKQLYNYQFLSK</sequence>
<organism evidence="1 2">
    <name type="scientific">Entomoplasma freundtii</name>
    <dbReference type="NCBI Taxonomy" id="74700"/>
    <lineage>
        <taxon>Bacteria</taxon>
        <taxon>Bacillati</taxon>
        <taxon>Mycoplasmatota</taxon>
        <taxon>Mollicutes</taxon>
        <taxon>Entomoplasmatales</taxon>
        <taxon>Entomoplasmataceae</taxon>
        <taxon>Entomoplasma</taxon>
    </lineage>
</organism>
<dbReference type="EMBL" id="CP024962">
    <property type="protein sequence ID" value="ATZ16149.1"/>
    <property type="molecule type" value="Genomic_DNA"/>
</dbReference>
<dbReference type="Pfam" id="PF13529">
    <property type="entry name" value="Peptidase_C39_2"/>
    <property type="match status" value="1"/>
</dbReference>
<keyword evidence="2" id="KW-1185">Reference proteome</keyword>
<dbReference type="RefSeq" id="WP_100609109.1">
    <property type="nucleotide sequence ID" value="NZ_CP024962.1"/>
</dbReference>
<dbReference type="AlphaFoldDB" id="A0A2K8NQQ4"/>
<accession>A0A2K8NQQ4</accession>
<reference evidence="1 2" key="1">
    <citation type="submission" date="2017-11" db="EMBL/GenBank/DDBJ databases">
        <title>Genome sequence of Entomoplasma freundtii BARC 318 (ATCC 51999).</title>
        <authorList>
            <person name="Lo W.-S."/>
            <person name="Gasparich G.E."/>
            <person name="Kuo C.-H."/>
        </authorList>
    </citation>
    <scope>NUCLEOTIDE SEQUENCE [LARGE SCALE GENOMIC DNA]</scope>
    <source>
        <strain evidence="1 2">BARC 318</strain>
    </source>
</reference>
<proteinExistence type="predicted"/>
<dbReference type="InterPro" id="IPR039564">
    <property type="entry name" value="Peptidase_C39-like"/>
</dbReference>
<evidence type="ECO:0000313" key="2">
    <source>
        <dbReference type="Proteomes" id="UP000232222"/>
    </source>
</evidence>
<protein>
    <submittedName>
        <fullName evidence="1">Uncharacterized protein</fullName>
    </submittedName>
</protein>